<protein>
    <recommendedName>
        <fullName evidence="1">DUF4097 domain-containing protein</fullName>
    </recommendedName>
</protein>
<dbReference type="HOGENOM" id="CLU_1233744_0_0_9"/>
<proteinExistence type="predicted"/>
<comment type="caution">
    <text evidence="2">The sequence shown here is derived from an EMBL/GenBank/DDBJ whole genome shotgun (WGS) entry which is preliminary data.</text>
</comment>
<dbReference type="EMBL" id="ACLN01000004">
    <property type="protein sequence ID" value="EEW52033.1"/>
    <property type="molecule type" value="Genomic_DNA"/>
</dbReference>
<evidence type="ECO:0000313" key="2">
    <source>
        <dbReference type="EMBL" id="EEW52033.1"/>
    </source>
</evidence>
<sequence>MEDINMSMSKKVILPSVILSLLGSIVACQNASFSASTSLQKSTADLSAQIIQQVKISNSNDNIYVKVGNKLKVDYDGPKNNAPIVKIKNHYLEVSSPHHFSLNFFSRNTYNVTITLPQNELKNFSINSSNGNVKVEEIHTDKGNIVTSNGNIIISKLISRFGFELSSSNGNITAEHVNFSGYNLSNSNGSNKFRGMHVPNSFAKITSKSNVLDINNSNGDIDIN</sequence>
<accession>C8PB84</accession>
<evidence type="ECO:0000313" key="3">
    <source>
        <dbReference type="Proteomes" id="UP000004115"/>
    </source>
</evidence>
<dbReference type="AlphaFoldDB" id="C8PB84"/>
<feature type="domain" description="DUF4097" evidence="1">
    <location>
        <begin position="51"/>
        <end position="223"/>
    </location>
</feature>
<dbReference type="Pfam" id="PF13349">
    <property type="entry name" value="DUF4097"/>
    <property type="match status" value="1"/>
</dbReference>
<gene>
    <name evidence="2" type="ORF">HMPREF0520_0354</name>
</gene>
<dbReference type="PATRIC" id="fig|525328.13.peg.752"/>
<reference evidence="2 3" key="1">
    <citation type="submission" date="2009-09" db="EMBL/GenBank/DDBJ databases">
        <authorList>
            <person name="Qin X."/>
            <person name="Bachman B."/>
            <person name="Battles P."/>
            <person name="Bell A."/>
            <person name="Bess C."/>
            <person name="Bickham C."/>
            <person name="Chaboub L."/>
            <person name="Chen D."/>
            <person name="Coyle M."/>
            <person name="Deiros D.R."/>
            <person name="Dinh H."/>
            <person name="Forbes L."/>
            <person name="Fowler G."/>
            <person name="Francisco L."/>
            <person name="Fu Q."/>
            <person name="Gubbala S."/>
            <person name="Hale W."/>
            <person name="Han Y."/>
            <person name="Hemphill L."/>
            <person name="Highlander S.K."/>
            <person name="Hirani K."/>
            <person name="Hogues M."/>
            <person name="Jackson L."/>
            <person name="Jakkamsetti A."/>
            <person name="Javaid M."/>
            <person name="Jiang H."/>
            <person name="Korchina V."/>
            <person name="Kovar C."/>
            <person name="Lara F."/>
            <person name="Lee S."/>
            <person name="Mata R."/>
            <person name="Mathew T."/>
            <person name="Moen C."/>
            <person name="Morales K."/>
            <person name="Munidasa M."/>
            <person name="Nazareth L."/>
            <person name="Ngo R."/>
            <person name="Nguyen L."/>
            <person name="Okwuonu G."/>
            <person name="Ongeri F."/>
            <person name="Patil S."/>
            <person name="Petrosino J."/>
            <person name="Pham C."/>
            <person name="Pham P."/>
            <person name="Pu L.-L."/>
            <person name="Puazo M."/>
            <person name="Raj R."/>
            <person name="Reid J."/>
            <person name="Rouhana J."/>
            <person name="Saada N."/>
            <person name="Shang Y."/>
            <person name="Simmons D."/>
            <person name="Thornton R."/>
            <person name="Warren J."/>
            <person name="Weissenberger G."/>
            <person name="Zhang J."/>
            <person name="Zhang L."/>
            <person name="Zhou C."/>
            <person name="Zhu D."/>
            <person name="Muzny D."/>
            <person name="Worley K."/>
            <person name="Gibbs R."/>
        </authorList>
    </citation>
    <scope>NUCLEOTIDE SEQUENCE [LARGE SCALE GENOMIC DNA]</scope>
    <source>
        <strain evidence="2 3">DSM 13335</strain>
    </source>
</reference>
<keyword evidence="3" id="KW-1185">Reference proteome</keyword>
<dbReference type="InterPro" id="IPR025164">
    <property type="entry name" value="Toastrack_DUF4097"/>
</dbReference>
<name>C8PB84_9LACO</name>
<evidence type="ECO:0000259" key="1">
    <source>
        <dbReference type="Pfam" id="PF13349"/>
    </source>
</evidence>
<organism evidence="2 3">
    <name type="scientific">Lactobacillus iners DSM 13335</name>
    <dbReference type="NCBI Taxonomy" id="525328"/>
    <lineage>
        <taxon>Bacteria</taxon>
        <taxon>Bacillati</taxon>
        <taxon>Bacillota</taxon>
        <taxon>Bacilli</taxon>
        <taxon>Lactobacillales</taxon>
        <taxon>Lactobacillaceae</taxon>
        <taxon>Lactobacillus</taxon>
    </lineage>
</organism>
<dbReference type="Proteomes" id="UP000004115">
    <property type="component" value="Unassembled WGS sequence"/>
</dbReference>